<dbReference type="PANTHER" id="PTHR11638:SF111">
    <property type="entry name" value="ATP-DEPENDENT CLP PROTEASE ATP-BINDING SUBUNIT CLPA"/>
    <property type="match status" value="1"/>
</dbReference>
<dbReference type="HOGENOM" id="CLU_005070_4_2_7"/>
<evidence type="ECO:0000256" key="8">
    <source>
        <dbReference type="SAM" id="MobiDB-lite"/>
    </source>
</evidence>
<dbReference type="InterPro" id="IPR018368">
    <property type="entry name" value="ClpA/B_CS1"/>
</dbReference>
<dbReference type="InterPro" id="IPR028299">
    <property type="entry name" value="ClpA/B_CS2"/>
</dbReference>
<keyword evidence="11" id="KW-1185">Reference proteome</keyword>
<dbReference type="Proteomes" id="UP000011131">
    <property type="component" value="Chromosome"/>
</dbReference>
<feature type="region of interest" description="Disordered" evidence="8">
    <location>
        <begin position="146"/>
        <end position="177"/>
    </location>
</feature>
<dbReference type="InterPro" id="IPR050130">
    <property type="entry name" value="ClpA_ClpB"/>
</dbReference>
<dbReference type="PROSITE" id="PS00871">
    <property type="entry name" value="CLPAB_2"/>
    <property type="match status" value="1"/>
</dbReference>
<dbReference type="CDD" id="cd00009">
    <property type="entry name" value="AAA"/>
    <property type="match status" value="1"/>
</dbReference>
<dbReference type="Gene3D" id="1.10.8.60">
    <property type="match status" value="2"/>
</dbReference>
<evidence type="ECO:0000256" key="5">
    <source>
        <dbReference type="PROSITE-ProRule" id="PRU01251"/>
    </source>
</evidence>
<evidence type="ECO:0000313" key="10">
    <source>
        <dbReference type="EMBL" id="AGC47926.1"/>
    </source>
</evidence>
<dbReference type="InterPro" id="IPR036628">
    <property type="entry name" value="Clp_N_dom_sf"/>
</dbReference>
<dbReference type="eggNOG" id="COG0542">
    <property type="taxonomic scope" value="Bacteria"/>
</dbReference>
<dbReference type="SUPFAM" id="SSF81923">
    <property type="entry name" value="Double Clp-N motif"/>
    <property type="match status" value="1"/>
</dbReference>
<dbReference type="SMART" id="SM00382">
    <property type="entry name" value="AAA"/>
    <property type="match status" value="2"/>
</dbReference>
<evidence type="ECO:0000256" key="1">
    <source>
        <dbReference type="ARBA" id="ARBA00022737"/>
    </source>
</evidence>
<dbReference type="Pfam" id="PF00004">
    <property type="entry name" value="AAA"/>
    <property type="match status" value="1"/>
</dbReference>
<dbReference type="GO" id="GO:0005737">
    <property type="term" value="C:cytoplasm"/>
    <property type="evidence" value="ECO:0007669"/>
    <property type="project" value="TreeGrafter"/>
</dbReference>
<dbReference type="CDD" id="cd19499">
    <property type="entry name" value="RecA-like_ClpB_Hsp104-like"/>
    <property type="match status" value="1"/>
</dbReference>
<keyword evidence="1 5" id="KW-0677">Repeat</keyword>
<evidence type="ECO:0000256" key="2">
    <source>
        <dbReference type="ARBA" id="ARBA00022741"/>
    </source>
</evidence>
<keyword evidence="2 6" id="KW-0547">Nucleotide-binding</keyword>
<dbReference type="EMBL" id="CP004025">
    <property type="protein sequence ID" value="AGC47926.1"/>
    <property type="molecule type" value="Genomic_DNA"/>
</dbReference>
<dbReference type="GO" id="GO:0005524">
    <property type="term" value="F:ATP binding"/>
    <property type="evidence" value="ECO:0007669"/>
    <property type="project" value="UniProtKB-KW"/>
</dbReference>
<dbReference type="NCBIfam" id="TIGR02639">
    <property type="entry name" value="ClpA"/>
    <property type="match status" value="1"/>
</dbReference>
<dbReference type="Gene3D" id="1.10.1780.10">
    <property type="entry name" value="Clp, N-terminal domain"/>
    <property type="match status" value="1"/>
</dbReference>
<dbReference type="InterPro" id="IPR004176">
    <property type="entry name" value="Clp_R_N"/>
</dbReference>
<sequence>MAGPLIAKELQASFRTALDEARKMRHEYLTLEHLLLALTKEARTREVLKACRVNVKRLQERLTEFLEETVERLPEDVEAEPQQTIGVERVIHRAAMHALSAEQKLVDGGDVLVALFREDESHALYVLQQEGLTRLDVLNYISHGISKDGEGEDGEAEGPEGGTVPAGDDDDEESPRKSPLELYTLQLNIEAKEGRIDPLIGRDKELERTIQVLSRRRKNNPLYVGEAGVGKTAIAEGLALHIHEGRVPEPLKNAVVYSLDMGSLLAGTKFRGQFEERLKGVLKALQEQKDAILFIDEIHTIVGAGATSGGSMDASNLLKPALASGRLRCIGSTTYQEYKSSFEKDRALSRRFQKIEVAEPSVEDTILILEGLKSRYEEHHGVKYTPEAIRASAELSAKHINDRFLPDKAIDVIDETGAAEKLKPDGIRTNTVTGADVELVVAKMAKIPAKSVSASEGVQLQNLEKELQGVIFGQDAAIKDLVSAIKLARSGLRAPEKPIGSFLFSGPTGVGKTELAKQLAQSLGVEFLRYDMSEYSEKHTVSRLIGAPPGYVGFDQGGLLTDAVRKHPYAVVVLDEIEKAHPDLFNILLQVMDHATLTDNNGRKADFRNIVLILTTNAGAQEMSTKSIGFGDLAKPADATRAKKAIERTFTPEFRNRLDGWILFSGLPPDIILKVVDKEVRLLQKMLEERKVKLELSPAARAWLAERGYDPAFGARPMARLVDNSLKKPLAEALLFGDLKHGGTAHYDVEAGGDGLALKTTPAAEPAAA</sequence>
<accession>L7UG52</accession>
<dbReference type="Pfam" id="PF17871">
    <property type="entry name" value="AAA_lid_9"/>
    <property type="match status" value="1"/>
</dbReference>
<proteinExistence type="inferred from homology"/>
<dbReference type="InterPro" id="IPR041546">
    <property type="entry name" value="ClpA/ClpB_AAA_lid"/>
</dbReference>
<evidence type="ECO:0000256" key="6">
    <source>
        <dbReference type="RuleBase" id="RU004432"/>
    </source>
</evidence>
<dbReference type="InterPro" id="IPR027417">
    <property type="entry name" value="P-loop_NTPase"/>
</dbReference>
<evidence type="ECO:0000256" key="7">
    <source>
        <dbReference type="SAM" id="Coils"/>
    </source>
</evidence>
<dbReference type="FunFam" id="3.40.50.300:FF:000025">
    <property type="entry name" value="ATP-dependent Clp protease subunit"/>
    <property type="match status" value="1"/>
</dbReference>
<dbReference type="PROSITE" id="PS00870">
    <property type="entry name" value="CLPAB_1"/>
    <property type="match status" value="1"/>
</dbReference>
<dbReference type="InterPro" id="IPR019489">
    <property type="entry name" value="Clp_ATPase_C"/>
</dbReference>
<dbReference type="OrthoDB" id="5477619at2"/>
<dbReference type="PRINTS" id="PR00300">
    <property type="entry name" value="CLPPROTEASEA"/>
</dbReference>
<dbReference type="PROSITE" id="PS51903">
    <property type="entry name" value="CLP_R"/>
    <property type="match status" value="1"/>
</dbReference>
<dbReference type="RefSeq" id="WP_015352180.1">
    <property type="nucleotide sequence ID" value="NC_020126.1"/>
</dbReference>
<dbReference type="KEGG" id="msd:MYSTI_06653"/>
<dbReference type="InterPro" id="IPR003959">
    <property type="entry name" value="ATPase_AAA_core"/>
</dbReference>
<dbReference type="Pfam" id="PF02861">
    <property type="entry name" value="Clp_N"/>
    <property type="match status" value="1"/>
</dbReference>
<dbReference type="Pfam" id="PF10431">
    <property type="entry name" value="ClpB_D2-small"/>
    <property type="match status" value="1"/>
</dbReference>
<feature type="domain" description="Clp R" evidence="9">
    <location>
        <begin position="1"/>
        <end position="148"/>
    </location>
</feature>
<evidence type="ECO:0000256" key="4">
    <source>
        <dbReference type="ARBA" id="ARBA00023186"/>
    </source>
</evidence>
<reference evidence="10 11" key="1">
    <citation type="journal article" date="2013" name="Genome Announc.">
        <title>Complete genome sequence of Myxococcus stipitatus strain DSM 14675, a fruiting myxobacterium.</title>
        <authorList>
            <person name="Huntley S."/>
            <person name="Kneip S."/>
            <person name="Treuner-Lange A."/>
            <person name="Sogaard-Andersen L."/>
        </authorList>
    </citation>
    <scope>NUCLEOTIDE SEQUENCE [LARGE SCALE GENOMIC DNA]</scope>
    <source>
        <strain evidence="11">DSM 14675 / JCM 12634 / Mx s8</strain>
    </source>
</reference>
<evidence type="ECO:0000256" key="3">
    <source>
        <dbReference type="ARBA" id="ARBA00022840"/>
    </source>
</evidence>
<keyword evidence="7" id="KW-0175">Coiled coil</keyword>
<evidence type="ECO:0000259" key="9">
    <source>
        <dbReference type="PROSITE" id="PS51903"/>
    </source>
</evidence>
<dbReference type="PATRIC" id="fig|1278073.3.peg.6751"/>
<dbReference type="Gene3D" id="3.40.50.300">
    <property type="entry name" value="P-loop containing nucleotide triphosphate hydrolases"/>
    <property type="match status" value="2"/>
</dbReference>
<protein>
    <submittedName>
        <fullName evidence="10">ABC transporter ATPase</fullName>
    </submittedName>
</protein>
<dbReference type="SUPFAM" id="SSF52540">
    <property type="entry name" value="P-loop containing nucleoside triphosphate hydrolases"/>
    <property type="match status" value="2"/>
</dbReference>
<dbReference type="InterPro" id="IPR003593">
    <property type="entry name" value="AAA+_ATPase"/>
</dbReference>
<evidence type="ECO:0000313" key="11">
    <source>
        <dbReference type="Proteomes" id="UP000011131"/>
    </source>
</evidence>
<dbReference type="AlphaFoldDB" id="L7UG52"/>
<dbReference type="InterPro" id="IPR001270">
    <property type="entry name" value="ClpA/B"/>
</dbReference>
<feature type="coiled-coil region" evidence="7">
    <location>
        <begin position="7"/>
        <end position="68"/>
    </location>
</feature>
<dbReference type="SMART" id="SM01086">
    <property type="entry name" value="ClpB_D2-small"/>
    <property type="match status" value="1"/>
</dbReference>
<gene>
    <name evidence="10" type="ordered locus">MYSTI_06653</name>
</gene>
<dbReference type="Pfam" id="PF07724">
    <property type="entry name" value="AAA_2"/>
    <property type="match status" value="1"/>
</dbReference>
<dbReference type="STRING" id="1278073.MYSTI_06653"/>
<dbReference type="GO" id="GO:0016887">
    <property type="term" value="F:ATP hydrolysis activity"/>
    <property type="evidence" value="ECO:0007669"/>
    <property type="project" value="InterPro"/>
</dbReference>
<dbReference type="GO" id="GO:0043335">
    <property type="term" value="P:protein unfolding"/>
    <property type="evidence" value="ECO:0007669"/>
    <property type="project" value="InterPro"/>
</dbReference>
<keyword evidence="4 6" id="KW-0143">Chaperone</keyword>
<organism evidence="10 11">
    <name type="scientific">Myxococcus stipitatus (strain DSM 14675 / JCM 12634 / Mx s8)</name>
    <dbReference type="NCBI Taxonomy" id="1278073"/>
    <lineage>
        <taxon>Bacteria</taxon>
        <taxon>Pseudomonadati</taxon>
        <taxon>Myxococcota</taxon>
        <taxon>Myxococcia</taxon>
        <taxon>Myxococcales</taxon>
        <taxon>Cystobacterineae</taxon>
        <taxon>Myxococcaceae</taxon>
        <taxon>Myxococcus</taxon>
    </lineage>
</organism>
<name>L7UG52_MYXSD</name>
<dbReference type="GO" id="GO:0034605">
    <property type="term" value="P:cellular response to heat"/>
    <property type="evidence" value="ECO:0007669"/>
    <property type="project" value="TreeGrafter"/>
</dbReference>
<dbReference type="PANTHER" id="PTHR11638">
    <property type="entry name" value="ATP-DEPENDENT CLP PROTEASE"/>
    <property type="match status" value="1"/>
</dbReference>
<comment type="similarity">
    <text evidence="6">Belongs to the ClpA/ClpB family.</text>
</comment>
<dbReference type="InterPro" id="IPR013461">
    <property type="entry name" value="ClpA"/>
</dbReference>
<keyword evidence="3 6" id="KW-0067">ATP-binding</keyword>